<dbReference type="UniPathway" id="UPA00017"/>
<dbReference type="InterPro" id="IPR008278">
    <property type="entry name" value="4-PPantetheinyl_Trfase_dom"/>
</dbReference>
<comment type="catalytic activity">
    <reaction evidence="10">
        <text>apo-[aryl-carrier protein] + CoA = holo-[aryl-carrier protein] + adenosine 3',5'-bisphosphate + H(+)</text>
        <dbReference type="Rhea" id="RHEA:48404"/>
        <dbReference type="Rhea" id="RHEA-COMP:15903"/>
        <dbReference type="Rhea" id="RHEA-COMP:17557"/>
        <dbReference type="ChEBI" id="CHEBI:15378"/>
        <dbReference type="ChEBI" id="CHEBI:29999"/>
        <dbReference type="ChEBI" id="CHEBI:57287"/>
        <dbReference type="ChEBI" id="CHEBI:58343"/>
        <dbReference type="ChEBI" id="CHEBI:64479"/>
    </reaction>
</comment>
<feature type="binding site" evidence="12">
    <location>
        <position position="119"/>
    </location>
    <ligand>
        <name>CoA</name>
        <dbReference type="ChEBI" id="CHEBI:57287"/>
    </ligand>
</feature>
<dbReference type="eggNOG" id="COG2977">
    <property type="taxonomic scope" value="Bacteria"/>
</dbReference>
<evidence type="ECO:0000256" key="12">
    <source>
        <dbReference type="PIRSR" id="PIRSR603542-1"/>
    </source>
</evidence>
<feature type="domain" description="4'-phosphopantetheinyl transferase N-terminal" evidence="15">
    <location>
        <begin position="42"/>
        <end position="108"/>
    </location>
</feature>
<evidence type="ECO:0000256" key="9">
    <source>
        <dbReference type="ARBA" id="ARBA00031996"/>
    </source>
</evidence>
<evidence type="ECO:0000256" key="13">
    <source>
        <dbReference type="PIRSR" id="PIRSR603542-2"/>
    </source>
</evidence>
<keyword evidence="13" id="KW-0460">Magnesium</keyword>
<dbReference type="Pfam" id="PF17837">
    <property type="entry name" value="4PPT_N"/>
    <property type="match status" value="1"/>
</dbReference>
<comment type="caution">
    <text evidence="16">The sequence shown here is derived from an EMBL/GenBank/DDBJ whole genome shotgun (WGS) entry which is preliminary data.</text>
</comment>
<dbReference type="InterPro" id="IPR037143">
    <property type="entry name" value="4-PPantetheinyl_Trfase_dom_sf"/>
</dbReference>
<accession>A3SPY9</accession>
<protein>
    <recommendedName>
        <fullName evidence="5">Enterobactin synthase component D</fullName>
    </recommendedName>
    <alternativeName>
        <fullName evidence="8">4'-phosphopantetheinyl transferase EntD</fullName>
    </alternativeName>
    <alternativeName>
        <fullName evidence="9">Enterochelin synthase D</fullName>
    </alternativeName>
</protein>
<proteinExistence type="inferred from homology"/>
<evidence type="ECO:0000256" key="7">
    <source>
        <dbReference type="ARBA" id="ARBA00023191"/>
    </source>
</evidence>
<evidence type="ECO:0000256" key="10">
    <source>
        <dbReference type="ARBA" id="ARBA00049176"/>
    </source>
</evidence>
<evidence type="ECO:0000256" key="11">
    <source>
        <dbReference type="ARBA" id="ARBA00049191"/>
    </source>
</evidence>
<comment type="cofactor">
    <cofactor evidence="13">
        <name>Mg(2+)</name>
        <dbReference type="ChEBI" id="CHEBI:18420"/>
    </cofactor>
</comment>
<keyword evidence="7" id="KW-0259">Enterobactin biosynthesis</keyword>
<feature type="binding site" evidence="12">
    <location>
        <position position="61"/>
    </location>
    <ligand>
        <name>CoA</name>
        <dbReference type="ChEBI" id="CHEBI:57287"/>
    </ligand>
</feature>
<gene>
    <name evidence="16" type="ORF">ISM_16725</name>
</gene>
<dbReference type="Gene3D" id="3.90.470.20">
    <property type="entry name" value="4'-phosphopantetheinyl transferase domain"/>
    <property type="match status" value="1"/>
</dbReference>
<keyword evidence="13" id="KW-0479">Metal-binding</keyword>
<feature type="binding site" evidence="12">
    <location>
        <position position="163"/>
    </location>
    <ligand>
        <name>CoA</name>
        <dbReference type="ChEBI" id="CHEBI:57287"/>
    </ligand>
</feature>
<name>A3SPY9_ROSNI</name>
<comment type="catalytic activity">
    <reaction evidence="11">
        <text>apo-[peptidyl-carrier protein] + CoA = holo-[peptidyl-carrier protein] + adenosine 3',5'-bisphosphate + H(+)</text>
        <dbReference type="Rhea" id="RHEA:46228"/>
        <dbReference type="Rhea" id="RHEA-COMP:11479"/>
        <dbReference type="Rhea" id="RHEA-COMP:11480"/>
        <dbReference type="ChEBI" id="CHEBI:15378"/>
        <dbReference type="ChEBI" id="CHEBI:29999"/>
        <dbReference type="ChEBI" id="CHEBI:57287"/>
        <dbReference type="ChEBI" id="CHEBI:58343"/>
        <dbReference type="ChEBI" id="CHEBI:64479"/>
    </reaction>
</comment>
<evidence type="ECO:0000259" key="14">
    <source>
        <dbReference type="Pfam" id="PF01648"/>
    </source>
</evidence>
<dbReference type="STRING" id="89187.ISM_16725"/>
<comment type="similarity">
    <text evidence="3">Belongs to the P-Pant transferase superfamily. EntD family.</text>
</comment>
<comment type="function">
    <text evidence="1">Involved in the biosynthesis of the siderophore enterobactin (enterochelin), which is a macrocyclic trimeric lactone of N-(2,3-dihydroxybenzoyl)-serine. The serine trilactone serves as a scaffolding for the three catechol functionalities that provide hexadentate coordination for the tightly ligated iron(2+) atoms. Plays an essential role in the assembly of the enterobactin by catalyzing the transfer of the 4'-phosphopantetheine (Ppant) moiety from coenzyme A to the apo-domains of both EntB (ArCP domain) and EntF (PCP domain) to yield their holo-forms which make them competent for the activation of 2,3-dihydroxybenzoate (DHB) and L-serine, respectively.</text>
</comment>
<dbReference type="Proteomes" id="UP000005954">
    <property type="component" value="Unassembled WGS sequence"/>
</dbReference>
<dbReference type="RefSeq" id="WP_009815354.1">
    <property type="nucleotide sequence ID" value="NZ_CH724156.1"/>
</dbReference>
<dbReference type="GO" id="GO:0008897">
    <property type="term" value="F:holo-[acyl-carrier-protein] synthase activity"/>
    <property type="evidence" value="ECO:0007669"/>
    <property type="project" value="InterPro"/>
</dbReference>
<evidence type="ECO:0000256" key="8">
    <source>
        <dbReference type="ARBA" id="ARBA00029894"/>
    </source>
</evidence>
<keyword evidence="6 16" id="KW-0808">Transferase</keyword>
<dbReference type="EMBL" id="AALY01000002">
    <property type="protein sequence ID" value="EAP76529.1"/>
    <property type="molecule type" value="Genomic_DNA"/>
</dbReference>
<feature type="binding site" evidence="13">
    <location>
        <position position="121"/>
    </location>
    <ligand>
        <name>Mg(2+)</name>
        <dbReference type="ChEBI" id="CHEBI:18420"/>
    </ligand>
</feature>
<keyword evidence="17" id="KW-1185">Reference proteome</keyword>
<comment type="pathway">
    <text evidence="2">Siderophore biosynthesis; enterobactin biosynthesis.</text>
</comment>
<feature type="binding site" evidence="12">
    <location>
        <begin position="97"/>
        <end position="98"/>
    </location>
    <ligand>
        <name>CoA</name>
        <dbReference type="ChEBI" id="CHEBI:57287"/>
    </ligand>
</feature>
<dbReference type="PRINTS" id="PR01399">
    <property type="entry name" value="ENTSNTHTASED"/>
</dbReference>
<dbReference type="GO" id="GO:0009366">
    <property type="term" value="C:enterobactin synthetase complex"/>
    <property type="evidence" value="ECO:0007669"/>
    <property type="project" value="InterPro"/>
</dbReference>
<organism evidence="16 17">
    <name type="scientific">Roseovarius nubinhibens (strain ATCC BAA-591 / DSM 15170 / ISM)</name>
    <dbReference type="NCBI Taxonomy" id="89187"/>
    <lineage>
        <taxon>Bacteria</taxon>
        <taxon>Pseudomonadati</taxon>
        <taxon>Pseudomonadota</taxon>
        <taxon>Alphaproteobacteria</taxon>
        <taxon>Rhodobacterales</taxon>
        <taxon>Roseobacteraceae</taxon>
        <taxon>Roseovarius</taxon>
    </lineage>
</organism>
<evidence type="ECO:0000313" key="17">
    <source>
        <dbReference type="Proteomes" id="UP000005954"/>
    </source>
</evidence>
<dbReference type="GO" id="GO:0009239">
    <property type="term" value="P:enterobactin biosynthetic process"/>
    <property type="evidence" value="ECO:0007669"/>
    <property type="project" value="UniProtKB-UniPathway"/>
</dbReference>
<evidence type="ECO:0000256" key="4">
    <source>
        <dbReference type="ARBA" id="ARBA00011503"/>
    </source>
</evidence>
<feature type="binding site" evidence="13">
    <location>
        <position position="119"/>
    </location>
    <ligand>
        <name>Mg(2+)</name>
        <dbReference type="ChEBI" id="CHEBI:18420"/>
    </ligand>
</feature>
<dbReference type="SUPFAM" id="SSF56214">
    <property type="entry name" value="4'-phosphopantetheinyl transferase"/>
    <property type="match status" value="1"/>
</dbReference>
<dbReference type="PANTHER" id="PTHR38096:SF1">
    <property type="entry name" value="ENTEROBACTIN SYNTHASE COMPONENT D"/>
    <property type="match status" value="1"/>
</dbReference>
<sequence>MSACRKLASETRLADLAGLFPPGVAVEVSDPSAVQPAPFAEEAVAMARATPARQREFAAGRAAAHGAMRRLGRVAAPVPHGPDRAPRWPAGLCGSISHCEGLCLAAVAPTQSLRSLGVDVEPDAALPADLIDEVTCLVERAWLSAQSASVRGRLARLIFSAKEAAYKCQYPVSGAMIGFQDLVITPDLDTGQFEATLLRTVPGFREGQCFHGRFLMCEGVIVTAVSLSPGPRWSMQGSG</sequence>
<feature type="binding site" evidence="12">
    <location>
        <position position="167"/>
    </location>
    <ligand>
        <name>CoA</name>
        <dbReference type="ChEBI" id="CHEBI:57287"/>
    </ligand>
</feature>
<dbReference type="InterPro" id="IPR003542">
    <property type="entry name" value="Enbac_synth_compD-like"/>
</dbReference>
<feature type="binding site" evidence="12">
    <location>
        <position position="53"/>
    </location>
    <ligand>
        <name>CoA</name>
        <dbReference type="ChEBI" id="CHEBI:57287"/>
    </ligand>
</feature>
<evidence type="ECO:0000256" key="6">
    <source>
        <dbReference type="ARBA" id="ARBA00022679"/>
    </source>
</evidence>
<evidence type="ECO:0000313" key="16">
    <source>
        <dbReference type="EMBL" id="EAP76529.1"/>
    </source>
</evidence>
<dbReference type="Pfam" id="PF01648">
    <property type="entry name" value="ACPS"/>
    <property type="match status" value="1"/>
</dbReference>
<evidence type="ECO:0000256" key="3">
    <source>
        <dbReference type="ARBA" id="ARBA00008342"/>
    </source>
</evidence>
<dbReference type="PANTHER" id="PTHR38096">
    <property type="entry name" value="ENTEROBACTIN SYNTHASE COMPONENT D"/>
    <property type="match status" value="1"/>
</dbReference>
<comment type="subunit">
    <text evidence="4">EntB, EntD, EntE, and EntF form a multienzyme complex called enterobactin synthase.</text>
</comment>
<dbReference type="AlphaFoldDB" id="A3SPY9"/>
<dbReference type="GO" id="GO:0005886">
    <property type="term" value="C:plasma membrane"/>
    <property type="evidence" value="ECO:0007669"/>
    <property type="project" value="TreeGrafter"/>
</dbReference>
<dbReference type="HOGENOM" id="CLU_075076_0_1_5"/>
<dbReference type="GO" id="GO:0000287">
    <property type="term" value="F:magnesium ion binding"/>
    <property type="evidence" value="ECO:0007669"/>
    <property type="project" value="InterPro"/>
</dbReference>
<evidence type="ECO:0000256" key="1">
    <source>
        <dbReference type="ARBA" id="ARBA00003937"/>
    </source>
</evidence>
<feature type="domain" description="4'-phosphopantetheinyl transferase" evidence="14">
    <location>
        <begin position="115"/>
        <end position="199"/>
    </location>
</feature>
<dbReference type="OrthoDB" id="8210607at2"/>
<dbReference type="InterPro" id="IPR041354">
    <property type="entry name" value="4PPT_N"/>
</dbReference>
<evidence type="ECO:0000256" key="5">
    <source>
        <dbReference type="ARBA" id="ARBA00019087"/>
    </source>
</evidence>
<evidence type="ECO:0000259" key="15">
    <source>
        <dbReference type="Pfam" id="PF17837"/>
    </source>
</evidence>
<evidence type="ECO:0000256" key="2">
    <source>
        <dbReference type="ARBA" id="ARBA00004993"/>
    </source>
</evidence>
<reference evidence="16 17" key="1">
    <citation type="submission" date="2005-12" db="EMBL/GenBank/DDBJ databases">
        <authorList>
            <person name="Moran M.A."/>
            <person name="Ferriera S."/>
            <person name="Johnson J."/>
            <person name="Kravitz S."/>
            <person name="Halpern A."/>
            <person name="Remington K."/>
            <person name="Beeson K."/>
            <person name="Tran B."/>
            <person name="Rogers Y.-H."/>
            <person name="Friedman R."/>
            <person name="Venter J.C."/>
        </authorList>
    </citation>
    <scope>NUCLEOTIDE SEQUENCE [LARGE SCALE GENOMIC DNA]</scope>
    <source>
        <strain evidence="17">ATCC BAA-591 / DSM 15170 / ISM</strain>
    </source>
</reference>